<comment type="caution">
    <text evidence="1">The sequence shown here is derived from an EMBL/GenBank/DDBJ whole genome shotgun (WGS) entry which is preliminary data.</text>
</comment>
<keyword evidence="2" id="KW-1185">Reference proteome</keyword>
<evidence type="ECO:0008006" key="3">
    <source>
        <dbReference type="Google" id="ProtNLM"/>
    </source>
</evidence>
<gene>
    <name evidence="1" type="ORF">HNQ75_002574</name>
</gene>
<dbReference type="Proteomes" id="UP000535501">
    <property type="component" value="Unassembled WGS sequence"/>
</dbReference>
<evidence type="ECO:0000313" key="1">
    <source>
        <dbReference type="EMBL" id="MBB6180592.1"/>
    </source>
</evidence>
<sequence>MNNFCDIIPHPDGWTYVMNGIESRCSFHTYELAVAAARVEMAKRKHSRVFRRMELNGDMLPVQPQPRSALNA</sequence>
<organism evidence="1 2">
    <name type="scientific">Pseudorhizobium flavum</name>
    <dbReference type="NCBI Taxonomy" id="1335061"/>
    <lineage>
        <taxon>Bacteria</taxon>
        <taxon>Pseudomonadati</taxon>
        <taxon>Pseudomonadota</taxon>
        <taxon>Alphaproteobacteria</taxon>
        <taxon>Hyphomicrobiales</taxon>
        <taxon>Rhizobiaceae</taxon>
        <taxon>Rhizobium/Agrobacterium group</taxon>
        <taxon>Pseudorhizobium</taxon>
    </lineage>
</organism>
<proteinExistence type="predicted"/>
<dbReference type="EMBL" id="JACHEJ010000006">
    <property type="protein sequence ID" value="MBB6180592.1"/>
    <property type="molecule type" value="Genomic_DNA"/>
</dbReference>
<name>A0A7W9YYH0_9HYPH</name>
<dbReference type="RefSeq" id="WP_139346378.1">
    <property type="nucleotide sequence ID" value="NZ_JACHEJ010000006.1"/>
</dbReference>
<reference evidence="1 2" key="1">
    <citation type="submission" date="2020-08" db="EMBL/GenBank/DDBJ databases">
        <title>Genomic Encyclopedia of Type Strains, Phase IV (KMG-IV): sequencing the most valuable type-strain genomes for metagenomic binning, comparative biology and taxonomic classification.</title>
        <authorList>
            <person name="Goeker M."/>
        </authorList>
    </citation>
    <scope>NUCLEOTIDE SEQUENCE [LARGE SCALE GENOMIC DNA]</scope>
    <source>
        <strain evidence="1 2">DSM 102134</strain>
    </source>
</reference>
<accession>A0A7W9YYH0</accession>
<protein>
    <recommendedName>
        <fullName evidence="3">DUF2188 domain-containing protein</fullName>
    </recommendedName>
</protein>
<evidence type="ECO:0000313" key="2">
    <source>
        <dbReference type="Proteomes" id="UP000535501"/>
    </source>
</evidence>
<dbReference type="AlphaFoldDB" id="A0A7W9YYH0"/>